<protein>
    <submittedName>
        <fullName evidence="1">Uncharacterized protein</fullName>
    </submittedName>
</protein>
<evidence type="ECO:0000313" key="1">
    <source>
        <dbReference type="EMBL" id="UOQ48355.1"/>
    </source>
</evidence>
<dbReference type="Proteomes" id="UP000831782">
    <property type="component" value="Chromosome"/>
</dbReference>
<gene>
    <name evidence="1" type="ORF">MUN88_20335</name>
</gene>
<proteinExistence type="predicted"/>
<dbReference type="RefSeq" id="WP_244718753.1">
    <property type="nucleotide sequence ID" value="NZ_CP095072.1"/>
</dbReference>
<reference evidence="1 2" key="1">
    <citation type="submission" date="2022-04" db="EMBL/GenBank/DDBJ databases">
        <title>Gracilibacillus sp. isolated from saltern.</title>
        <authorList>
            <person name="Won M."/>
            <person name="Lee C.-M."/>
            <person name="Woen H.-Y."/>
            <person name="Kwon S.-W."/>
        </authorList>
    </citation>
    <scope>NUCLEOTIDE SEQUENCE [LARGE SCALE GENOMIC DNA]</scope>
    <source>
        <strain evidence="1 2">SSWR10-1</strain>
    </source>
</reference>
<evidence type="ECO:0000313" key="2">
    <source>
        <dbReference type="Proteomes" id="UP000831782"/>
    </source>
</evidence>
<name>A0ABY4EVC7_9BACI</name>
<accession>A0ABY4EVC7</accession>
<sequence>MADVIKVNYLTRQGQPLPISTNSLALEIVAHVKGFEISAAAAYLGLALNVKFGQETVENYLERAAETHSGAYDNDRNFYDFLDSVGVDAVLF</sequence>
<keyword evidence="2" id="KW-1185">Reference proteome</keyword>
<dbReference type="EMBL" id="CP095072">
    <property type="protein sequence ID" value="UOQ48355.1"/>
    <property type="molecule type" value="Genomic_DNA"/>
</dbReference>
<organism evidence="1 2">
    <name type="scientific">Gracilibacillus caseinilyticus</name>
    <dbReference type="NCBI Taxonomy" id="2932256"/>
    <lineage>
        <taxon>Bacteria</taxon>
        <taxon>Bacillati</taxon>
        <taxon>Bacillota</taxon>
        <taxon>Bacilli</taxon>
        <taxon>Bacillales</taxon>
        <taxon>Bacillaceae</taxon>
        <taxon>Gracilibacillus</taxon>
    </lineage>
</organism>